<dbReference type="AlphaFoldDB" id="A0A9N7H0R3"/>
<gene>
    <name evidence="1" type="ORF">B0W47_08600</name>
    <name evidence="2" type="ORF">B0W47_14965</name>
</gene>
<reference evidence="1" key="2">
    <citation type="submission" date="2017-02" db="EMBL/GenBank/DDBJ databases">
        <authorList>
            <person name="Zhang H."/>
        </authorList>
    </citation>
    <scope>NUCLEOTIDE SEQUENCE</scope>
    <source>
        <strain evidence="1">RZS01</strain>
    </source>
</reference>
<evidence type="ECO:0000313" key="3">
    <source>
        <dbReference type="Proteomes" id="UP000189683"/>
    </source>
</evidence>
<protein>
    <submittedName>
        <fullName evidence="1">Uncharacterized protein</fullName>
    </submittedName>
</protein>
<sequence>MLFTFPSRYLFTIGHQGVFRLGGWSPHVQTGFHVSRPTQGLFLTLRIRGYHPLWPDFPFRSASSKTATGLFRVRSPLLAESQLMSFPPGT</sequence>
<dbReference type="EMBL" id="CP019875">
    <property type="protein sequence ID" value="AQU88538.1"/>
    <property type="molecule type" value="Genomic_DNA"/>
</dbReference>
<proteinExistence type="predicted"/>
<accession>A0A9N7H0R3</accession>
<reference evidence="3" key="1">
    <citation type="submission" date="2017-02" db="EMBL/GenBank/DDBJ databases">
        <title>zhang.</title>
        <authorList>
            <person name="Zhang H."/>
        </authorList>
    </citation>
    <scope>NUCLEOTIDE SEQUENCE [LARGE SCALE GENOMIC DNA]</scope>
    <source>
        <strain evidence="3">RZS01</strain>
    </source>
</reference>
<name>A0A9N7H0R3_9PROT</name>
<organism evidence="1 3">
    <name type="scientific">Komagataeibacter nataicola</name>
    <dbReference type="NCBI Taxonomy" id="265960"/>
    <lineage>
        <taxon>Bacteria</taxon>
        <taxon>Pseudomonadati</taxon>
        <taxon>Pseudomonadota</taxon>
        <taxon>Alphaproteobacteria</taxon>
        <taxon>Acetobacterales</taxon>
        <taxon>Acetobacteraceae</taxon>
        <taxon>Komagataeibacter</taxon>
    </lineage>
</organism>
<evidence type="ECO:0000313" key="1">
    <source>
        <dbReference type="EMBL" id="AQU87524.1"/>
    </source>
</evidence>
<dbReference type="KEGG" id="kna:B0W47_08600"/>
<dbReference type="EMBL" id="CP019875">
    <property type="protein sequence ID" value="AQU87524.1"/>
    <property type="molecule type" value="Genomic_DNA"/>
</dbReference>
<dbReference type="Proteomes" id="UP000189683">
    <property type="component" value="Chromosome"/>
</dbReference>
<dbReference type="KEGG" id="kna:B0W47_14965"/>
<evidence type="ECO:0000313" key="2">
    <source>
        <dbReference type="EMBL" id="AQU88538.1"/>
    </source>
</evidence>